<evidence type="ECO:0000259" key="8">
    <source>
        <dbReference type="Pfam" id="PF01937"/>
    </source>
</evidence>
<comment type="catalytic activity">
    <reaction evidence="6 7">
        <text>beta-D-fructose 6-phosphate = dihydroxyacetone + D-glyceraldehyde 3-phosphate</text>
        <dbReference type="Rhea" id="RHEA:28002"/>
        <dbReference type="ChEBI" id="CHEBI:16016"/>
        <dbReference type="ChEBI" id="CHEBI:57634"/>
        <dbReference type="ChEBI" id="CHEBI:59776"/>
    </reaction>
</comment>
<evidence type="ECO:0000256" key="1">
    <source>
        <dbReference type="ARBA" id="ARBA00001326"/>
    </source>
</evidence>
<dbReference type="GO" id="GO:0103026">
    <property type="term" value="F:fructose-1-phosphatase activity"/>
    <property type="evidence" value="ECO:0007669"/>
    <property type="project" value="RHEA"/>
</dbReference>
<dbReference type="GO" id="GO:0097023">
    <property type="term" value="F:fructose 6-phosphate aldolase activity"/>
    <property type="evidence" value="ECO:0007669"/>
    <property type="project" value="RHEA"/>
</dbReference>
<dbReference type="OrthoDB" id="541375at2759"/>
<dbReference type="Proteomes" id="UP000023152">
    <property type="component" value="Unassembled WGS sequence"/>
</dbReference>
<comment type="function">
    <text evidence="7">Metal-dependent phosphatase that shows phosphatase activity against several substrates, including fructose-1-phosphate and fructose-6-phosphate. Its preference for fructose-1-phosphate, a strong glycating agent that causes DNA damage rather than a canonical yeast metabolite, suggests a damage-control function in hexose phosphate metabolism.</text>
</comment>
<dbReference type="GO" id="GO:0005634">
    <property type="term" value="C:nucleus"/>
    <property type="evidence" value="ECO:0007669"/>
    <property type="project" value="TreeGrafter"/>
</dbReference>
<dbReference type="EC" id="3.1.3.-" evidence="7"/>
<dbReference type="PANTHER" id="PTHR12260">
    <property type="entry name" value="DAMAGE-CONTROL PHOSPHATASE ARMT1"/>
    <property type="match status" value="1"/>
</dbReference>
<protein>
    <recommendedName>
        <fullName evidence="7">Sugar phosphate phosphatase</fullName>
        <ecNumber evidence="7">3.1.3.-</ecNumber>
    </recommendedName>
</protein>
<evidence type="ECO:0000256" key="3">
    <source>
        <dbReference type="ARBA" id="ARBA00022723"/>
    </source>
</evidence>
<evidence type="ECO:0000256" key="5">
    <source>
        <dbReference type="ARBA" id="ARBA00023211"/>
    </source>
</evidence>
<dbReference type="EMBL" id="ASPP01023929">
    <property type="protein sequence ID" value="ETO09736.1"/>
    <property type="molecule type" value="Genomic_DNA"/>
</dbReference>
<dbReference type="InterPro" id="IPR036075">
    <property type="entry name" value="ARMT-1-like_metal-bd_sf"/>
</dbReference>
<keyword evidence="10" id="KW-1185">Reference proteome</keyword>
<comment type="caution">
    <text evidence="9">The sequence shown here is derived from an EMBL/GenBank/DDBJ whole genome shotgun (WGS) entry which is preliminary data.</text>
</comment>
<dbReference type="InterPro" id="IPR002791">
    <property type="entry name" value="ARMT1-like_metal-bd"/>
</dbReference>
<evidence type="ECO:0000313" key="9">
    <source>
        <dbReference type="EMBL" id="ETO09736.1"/>
    </source>
</evidence>
<evidence type="ECO:0000313" key="10">
    <source>
        <dbReference type="Proteomes" id="UP000023152"/>
    </source>
</evidence>
<dbReference type="Gene3D" id="3.40.50.10880">
    <property type="entry name" value="Uncharacterised protein PF01937, DUF89, domain 3"/>
    <property type="match status" value="1"/>
</dbReference>
<evidence type="ECO:0000256" key="7">
    <source>
        <dbReference type="RuleBase" id="RU367030"/>
    </source>
</evidence>
<evidence type="ECO:0000256" key="2">
    <source>
        <dbReference type="ARBA" id="ARBA00009519"/>
    </source>
</evidence>
<accession>X6M7W6</accession>
<evidence type="ECO:0000256" key="6">
    <source>
        <dbReference type="ARBA" id="ARBA00048809"/>
    </source>
</evidence>
<gene>
    <name evidence="9" type="ORF">RFI_27640</name>
</gene>
<comment type="similarity">
    <text evidence="2 7">Belongs to the damage-control phosphatase family. Sugar phosphate phosphatase III subfamily.</text>
</comment>
<dbReference type="GO" id="GO:0006974">
    <property type="term" value="P:DNA damage response"/>
    <property type="evidence" value="ECO:0007669"/>
    <property type="project" value="TreeGrafter"/>
</dbReference>
<organism evidence="9 10">
    <name type="scientific">Reticulomyxa filosa</name>
    <dbReference type="NCBI Taxonomy" id="46433"/>
    <lineage>
        <taxon>Eukaryota</taxon>
        <taxon>Sar</taxon>
        <taxon>Rhizaria</taxon>
        <taxon>Retaria</taxon>
        <taxon>Foraminifera</taxon>
        <taxon>Monothalamids</taxon>
        <taxon>Reticulomyxidae</taxon>
        <taxon>Reticulomyxa</taxon>
    </lineage>
</organism>
<comment type="cofactor">
    <cofactor evidence="7">
        <name>Mn(2+)</name>
        <dbReference type="ChEBI" id="CHEBI:29035"/>
    </cofactor>
    <cofactor evidence="7">
        <name>Ni(2+)</name>
        <dbReference type="ChEBI" id="CHEBI:49786"/>
    </cofactor>
</comment>
<name>X6M7W6_RETFI</name>
<dbReference type="InterPro" id="IPR039763">
    <property type="entry name" value="ARMT1"/>
</dbReference>
<keyword evidence="3 7" id="KW-0479">Metal-binding</keyword>
<comment type="domain">
    <text evidence="7">Subfamily III proteins have a conserved RTxK motif about 40-50 residues from the C-terminus; the threonine may be replaced by serine or cysteine.</text>
</comment>
<proteinExistence type="inferred from homology"/>
<keyword evidence="5 7" id="KW-0464">Manganese</keyword>
<evidence type="ECO:0000256" key="4">
    <source>
        <dbReference type="ARBA" id="ARBA00022801"/>
    </source>
</evidence>
<dbReference type="PANTHER" id="PTHR12260:SF6">
    <property type="entry name" value="DAMAGE-CONTROL PHOSPHATASE ARMT1"/>
    <property type="match status" value="1"/>
</dbReference>
<dbReference type="Pfam" id="PF01937">
    <property type="entry name" value="ARMT1-like_dom"/>
    <property type="match status" value="1"/>
</dbReference>
<feature type="domain" description="Damage-control phosphatase ARMT1-like metal-binding" evidence="8">
    <location>
        <begin position="10"/>
        <end position="184"/>
    </location>
</feature>
<dbReference type="AlphaFoldDB" id="X6M7W6"/>
<dbReference type="GO" id="GO:0046872">
    <property type="term" value="F:metal ion binding"/>
    <property type="evidence" value="ECO:0007669"/>
    <property type="project" value="UniProtKB-UniRule"/>
</dbReference>
<sequence>MKCNLDSESKQLTSISFICDNSGAEFLHDLLLADFLLFHRFCDKIYLHVKLYPTYVSDVTREDVDLHVGHLFIQTSRHSELKEFYDRISHYLSAHLIEVVESHFWNTALMFNQMTTCETGLLCYQLFQKDALTFIKGDANYRRVVSCRKWKPSTPLKDVVDYFPTSFVLLRTMKSDAVIGVPEETAVQLDKTDEHWRHNGKRGLIQFFHKNLQKK</sequence>
<keyword evidence="4 7" id="KW-0378">Hydrolase</keyword>
<dbReference type="SUPFAM" id="SSF111321">
    <property type="entry name" value="AF1104-like"/>
    <property type="match status" value="1"/>
</dbReference>
<comment type="catalytic activity">
    <reaction evidence="1 7">
        <text>beta-D-fructose 1-phosphate + H2O = D-fructose + phosphate</text>
        <dbReference type="Rhea" id="RHEA:35603"/>
        <dbReference type="ChEBI" id="CHEBI:15377"/>
        <dbReference type="ChEBI" id="CHEBI:37721"/>
        <dbReference type="ChEBI" id="CHEBI:43474"/>
        <dbReference type="ChEBI" id="CHEBI:138881"/>
    </reaction>
</comment>
<reference evidence="9 10" key="1">
    <citation type="journal article" date="2013" name="Curr. Biol.">
        <title>The Genome of the Foraminiferan Reticulomyxa filosa.</title>
        <authorList>
            <person name="Glockner G."/>
            <person name="Hulsmann N."/>
            <person name="Schleicher M."/>
            <person name="Noegel A.A."/>
            <person name="Eichinger L."/>
            <person name="Gallinger C."/>
            <person name="Pawlowski J."/>
            <person name="Sierra R."/>
            <person name="Euteneuer U."/>
            <person name="Pillet L."/>
            <person name="Moustafa A."/>
            <person name="Platzer M."/>
            <person name="Groth M."/>
            <person name="Szafranski K."/>
            <person name="Schliwa M."/>
        </authorList>
    </citation>
    <scope>NUCLEOTIDE SEQUENCE [LARGE SCALE GENOMIC DNA]</scope>
</reference>